<feature type="domain" description="HTH tetR-type" evidence="5">
    <location>
        <begin position="1"/>
        <end position="60"/>
    </location>
</feature>
<dbReference type="SUPFAM" id="SSF48498">
    <property type="entry name" value="Tetracyclin repressor-like, C-terminal domain"/>
    <property type="match status" value="1"/>
</dbReference>
<feature type="DNA-binding region" description="H-T-H motif" evidence="4">
    <location>
        <begin position="23"/>
        <end position="42"/>
    </location>
</feature>
<dbReference type="AlphaFoldDB" id="A0A7G8PG69"/>
<dbReference type="InterPro" id="IPR050109">
    <property type="entry name" value="HTH-type_TetR-like_transc_reg"/>
</dbReference>
<gene>
    <name evidence="6" type="ORF">HZU40_02940</name>
</gene>
<evidence type="ECO:0000256" key="2">
    <source>
        <dbReference type="ARBA" id="ARBA00023125"/>
    </source>
</evidence>
<dbReference type="RefSeq" id="WP_187097459.1">
    <property type="nucleotide sequence ID" value="NZ_CP059894.1"/>
</dbReference>
<dbReference type="Gene3D" id="1.10.357.10">
    <property type="entry name" value="Tetracycline Repressor, domain 2"/>
    <property type="match status" value="1"/>
</dbReference>
<dbReference type="InterPro" id="IPR001647">
    <property type="entry name" value="HTH_TetR"/>
</dbReference>
<evidence type="ECO:0000256" key="3">
    <source>
        <dbReference type="ARBA" id="ARBA00023163"/>
    </source>
</evidence>
<dbReference type="InterPro" id="IPR036271">
    <property type="entry name" value="Tet_transcr_reg_TetR-rel_C_sf"/>
</dbReference>
<dbReference type="Pfam" id="PF00440">
    <property type="entry name" value="TetR_N"/>
    <property type="match status" value="1"/>
</dbReference>
<accession>A0A7G8PG69</accession>
<evidence type="ECO:0000313" key="7">
    <source>
        <dbReference type="Proteomes" id="UP000515498"/>
    </source>
</evidence>
<evidence type="ECO:0000256" key="1">
    <source>
        <dbReference type="ARBA" id="ARBA00023015"/>
    </source>
</evidence>
<evidence type="ECO:0000259" key="5">
    <source>
        <dbReference type="PROSITE" id="PS50977"/>
    </source>
</evidence>
<sequence>MDRTAITAAATALLTEGGVEAVTMRSLAGRLGVSAMALYHHVEDKDEVLRMVGDEVLGRVELPDPSAAEWREQIIYVVTQSYRALQSVPGLSGVVLTSKLLPNAKAQLLFCLHQFERAGLDPAAAQEAYAGVHQLFIGRLLIADSANFQLSSTAHAADEIHDYIAVLHRESTFIKALEALLNYYAEPSAE</sequence>
<evidence type="ECO:0000313" key="6">
    <source>
        <dbReference type="EMBL" id="QNJ93335.1"/>
    </source>
</evidence>
<dbReference type="PANTHER" id="PTHR30055:SF234">
    <property type="entry name" value="HTH-TYPE TRANSCRIPTIONAL REGULATOR BETI"/>
    <property type="match status" value="1"/>
</dbReference>
<dbReference type="Proteomes" id="UP000515498">
    <property type="component" value="Chromosome"/>
</dbReference>
<dbReference type="PRINTS" id="PR00455">
    <property type="entry name" value="HTHTETR"/>
</dbReference>
<dbReference type="PANTHER" id="PTHR30055">
    <property type="entry name" value="HTH-TYPE TRANSCRIPTIONAL REGULATOR RUTR"/>
    <property type="match status" value="1"/>
</dbReference>
<keyword evidence="3" id="KW-0804">Transcription</keyword>
<proteinExistence type="predicted"/>
<keyword evidence="1" id="KW-0805">Transcription regulation</keyword>
<dbReference type="EMBL" id="CP059894">
    <property type="protein sequence ID" value="QNJ93335.1"/>
    <property type="molecule type" value="Genomic_DNA"/>
</dbReference>
<reference evidence="6 7" key="1">
    <citation type="submission" date="2020-07" db="EMBL/GenBank/DDBJ databases">
        <title>Draft genome sequence of four isobutane-metabolizing strains capable of cometabolically degrading diverse ether contaminants.</title>
        <authorList>
            <person name="Chen W."/>
            <person name="Faulkner N."/>
            <person name="Smith C."/>
            <person name="Hyman M."/>
        </authorList>
    </citation>
    <scope>NUCLEOTIDE SEQUENCE [LARGE SCALE GENOMIC DNA]</scope>
    <source>
        <strain evidence="6 7">2A</strain>
    </source>
</reference>
<dbReference type="InterPro" id="IPR009057">
    <property type="entry name" value="Homeodomain-like_sf"/>
</dbReference>
<dbReference type="SUPFAM" id="SSF46689">
    <property type="entry name" value="Homeodomain-like"/>
    <property type="match status" value="1"/>
</dbReference>
<name>A0A7G8PG69_9MYCO</name>
<dbReference type="PROSITE" id="PS50977">
    <property type="entry name" value="HTH_TETR_2"/>
    <property type="match status" value="1"/>
</dbReference>
<dbReference type="GO" id="GO:0003700">
    <property type="term" value="F:DNA-binding transcription factor activity"/>
    <property type="evidence" value="ECO:0007669"/>
    <property type="project" value="TreeGrafter"/>
</dbReference>
<keyword evidence="2 4" id="KW-0238">DNA-binding</keyword>
<dbReference type="KEGG" id="mflu:HZU40_02940"/>
<protein>
    <submittedName>
        <fullName evidence="6">TetR/AcrR family transcriptional regulator</fullName>
    </submittedName>
</protein>
<dbReference type="GO" id="GO:0000976">
    <property type="term" value="F:transcription cis-regulatory region binding"/>
    <property type="evidence" value="ECO:0007669"/>
    <property type="project" value="TreeGrafter"/>
</dbReference>
<organism evidence="6 7">
    <name type="scientific">Mycolicibacterium fluoranthenivorans</name>
    <dbReference type="NCBI Taxonomy" id="258505"/>
    <lineage>
        <taxon>Bacteria</taxon>
        <taxon>Bacillati</taxon>
        <taxon>Actinomycetota</taxon>
        <taxon>Actinomycetes</taxon>
        <taxon>Mycobacteriales</taxon>
        <taxon>Mycobacteriaceae</taxon>
        <taxon>Mycolicibacterium</taxon>
    </lineage>
</organism>
<evidence type="ECO:0000256" key="4">
    <source>
        <dbReference type="PROSITE-ProRule" id="PRU00335"/>
    </source>
</evidence>